<comment type="caution">
    <text evidence="5">The sequence shown here is derived from an EMBL/GenBank/DDBJ whole genome shotgun (WGS) entry which is preliminary data.</text>
</comment>
<name>A0A327W1B7_9BACT</name>
<dbReference type="NCBIfam" id="TIGR01891">
    <property type="entry name" value="amidohydrolases"/>
    <property type="match status" value="1"/>
</dbReference>
<comment type="cofactor">
    <cofactor evidence="2">
        <name>Mn(2+)</name>
        <dbReference type="ChEBI" id="CHEBI:29035"/>
    </cofactor>
    <text evidence="2">The Mn(2+) ion enhances activity.</text>
</comment>
<feature type="binding site" evidence="2">
    <location>
        <position position="174"/>
    </location>
    <ligand>
        <name>Mn(2+)</name>
        <dbReference type="ChEBI" id="CHEBI:29035"/>
        <label>2</label>
    </ligand>
</feature>
<dbReference type="GO" id="GO:0046872">
    <property type="term" value="F:metal ion binding"/>
    <property type="evidence" value="ECO:0007669"/>
    <property type="project" value="UniProtKB-KW"/>
</dbReference>
<dbReference type="Gene3D" id="3.40.630.10">
    <property type="entry name" value="Zn peptidases"/>
    <property type="match status" value="1"/>
</dbReference>
<dbReference type="SUPFAM" id="SSF55031">
    <property type="entry name" value="Bacterial exopeptidase dimerisation domain"/>
    <property type="match status" value="1"/>
</dbReference>
<dbReference type="Gene3D" id="3.30.70.360">
    <property type="match status" value="1"/>
</dbReference>
<dbReference type="InterPro" id="IPR002933">
    <property type="entry name" value="Peptidase_M20"/>
</dbReference>
<dbReference type="RefSeq" id="WP_211323783.1">
    <property type="nucleotide sequence ID" value="NZ_QLMA01000003.1"/>
</dbReference>
<dbReference type="PIRSF" id="PIRSF005962">
    <property type="entry name" value="Pept_M20D_amidohydro"/>
    <property type="match status" value="1"/>
</dbReference>
<keyword evidence="2" id="KW-0479">Metal-binding</keyword>
<feature type="binding site" evidence="2">
    <location>
        <position position="425"/>
    </location>
    <ligand>
        <name>Mn(2+)</name>
        <dbReference type="ChEBI" id="CHEBI:29035"/>
        <label>2</label>
    </ligand>
</feature>
<dbReference type="PANTHER" id="PTHR11014:SF63">
    <property type="entry name" value="METALLOPEPTIDASE, PUTATIVE (AFU_ORTHOLOGUE AFUA_6G09600)-RELATED"/>
    <property type="match status" value="1"/>
</dbReference>
<evidence type="ECO:0000256" key="3">
    <source>
        <dbReference type="SAM" id="SignalP"/>
    </source>
</evidence>
<feature type="domain" description="Peptidase M20 dimerisation" evidence="4">
    <location>
        <begin position="227"/>
        <end position="314"/>
    </location>
</feature>
<reference evidence="5 6" key="1">
    <citation type="submission" date="2018-06" db="EMBL/GenBank/DDBJ databases">
        <title>Genomic Encyclopedia of Archaeal and Bacterial Type Strains, Phase II (KMG-II): from individual species to whole genera.</title>
        <authorList>
            <person name="Goeker M."/>
        </authorList>
    </citation>
    <scope>NUCLEOTIDE SEQUENCE [LARGE SCALE GENOMIC DNA]</scope>
    <source>
        <strain evidence="5 6">DSM 29821</strain>
    </source>
</reference>
<evidence type="ECO:0000313" key="6">
    <source>
        <dbReference type="Proteomes" id="UP000249819"/>
    </source>
</evidence>
<feature type="signal peptide" evidence="3">
    <location>
        <begin position="1"/>
        <end position="21"/>
    </location>
</feature>
<gene>
    <name evidence="5" type="ORF">CLV59_10344</name>
</gene>
<dbReference type="AlphaFoldDB" id="A0A327W1B7"/>
<feature type="binding site" evidence="2">
    <location>
        <position position="138"/>
    </location>
    <ligand>
        <name>Mn(2+)</name>
        <dbReference type="ChEBI" id="CHEBI:29035"/>
        <label>2</label>
    </ligand>
</feature>
<evidence type="ECO:0000259" key="4">
    <source>
        <dbReference type="Pfam" id="PF07687"/>
    </source>
</evidence>
<feature type="chain" id="PRO_5016307999" evidence="3">
    <location>
        <begin position="22"/>
        <end position="460"/>
    </location>
</feature>
<dbReference type="GO" id="GO:0016787">
    <property type="term" value="F:hydrolase activity"/>
    <property type="evidence" value="ECO:0007669"/>
    <property type="project" value="UniProtKB-KW"/>
</dbReference>
<dbReference type="Proteomes" id="UP000249819">
    <property type="component" value="Unassembled WGS sequence"/>
</dbReference>
<dbReference type="EMBL" id="QLMA01000003">
    <property type="protein sequence ID" value="RAJ83087.1"/>
    <property type="molecule type" value="Genomic_DNA"/>
</dbReference>
<evidence type="ECO:0000256" key="1">
    <source>
        <dbReference type="ARBA" id="ARBA00022801"/>
    </source>
</evidence>
<protein>
    <submittedName>
        <fullName evidence="5">Hippurate hydrolase</fullName>
    </submittedName>
</protein>
<keyword evidence="1 5" id="KW-0378">Hydrolase</keyword>
<evidence type="ECO:0000313" key="5">
    <source>
        <dbReference type="EMBL" id="RAJ83087.1"/>
    </source>
</evidence>
<accession>A0A327W1B7</accession>
<dbReference type="InterPro" id="IPR036264">
    <property type="entry name" value="Bact_exopeptidase_dim_dom"/>
</dbReference>
<evidence type="ECO:0000256" key="2">
    <source>
        <dbReference type="PIRSR" id="PIRSR005962-1"/>
    </source>
</evidence>
<dbReference type="PANTHER" id="PTHR11014">
    <property type="entry name" value="PEPTIDASE M20 FAMILY MEMBER"/>
    <property type="match status" value="1"/>
</dbReference>
<dbReference type="Pfam" id="PF01546">
    <property type="entry name" value="Peptidase_M20"/>
    <property type="match status" value="1"/>
</dbReference>
<feature type="binding site" evidence="2">
    <location>
        <position position="204"/>
    </location>
    <ligand>
        <name>Mn(2+)</name>
        <dbReference type="ChEBI" id="CHEBI:29035"/>
        <label>2</label>
    </ligand>
</feature>
<keyword evidence="6" id="KW-1185">Reference proteome</keyword>
<keyword evidence="2" id="KW-0464">Manganese</keyword>
<organism evidence="5 6">
    <name type="scientific">Chitinophaga dinghuensis</name>
    <dbReference type="NCBI Taxonomy" id="1539050"/>
    <lineage>
        <taxon>Bacteria</taxon>
        <taxon>Pseudomonadati</taxon>
        <taxon>Bacteroidota</taxon>
        <taxon>Chitinophagia</taxon>
        <taxon>Chitinophagales</taxon>
        <taxon>Chitinophagaceae</taxon>
        <taxon>Chitinophaga</taxon>
    </lineage>
</organism>
<proteinExistence type="predicted"/>
<keyword evidence="3" id="KW-0732">Signal</keyword>
<feature type="binding site" evidence="2">
    <location>
        <position position="140"/>
    </location>
    <ligand>
        <name>Mn(2+)</name>
        <dbReference type="ChEBI" id="CHEBI:29035"/>
        <label>2</label>
    </ligand>
</feature>
<dbReference type="Pfam" id="PF07687">
    <property type="entry name" value="M20_dimer"/>
    <property type="match status" value="1"/>
</dbReference>
<dbReference type="InterPro" id="IPR011650">
    <property type="entry name" value="Peptidase_M20_dimer"/>
</dbReference>
<sequence>MKTKSLLSACFILFLTFNATAQRSKNLDMATITKDIATDQQYFDGIFKRIHQHPELGFHEYNTAALVAQELKNYGCDTITHIGGTGVAGIMKNGEGPIVMYRADMDCNSVYETADVPYASRDSVKLEDGTITPVMHACGHDAHTTWMLAVAKFMNDHRKLWKGTVVFIGQPAEELILGAEAMAVKDNMYEKYHIPEPKYLFGIHTAPVAVGMVAAATGARMAGTDQIDVTFYGIGGHGSTPNFCIDPVVMAANAILQYQTIVSRGINPKNAAVLTVGSVKAGLDNNVIPPSALLKVNLRWYSHADRDTMINSIIRMDKSIARAYGMPEKDSPTHVFKGWAEPLVNAQALTQTLQASFKQNLKESDSTITLLDETILPSVMGSEDFHHLVLHLKPTVEYCYVQVGVANPEDFANAWKKGELPFNAHNGDFKLDLTALPYGTKVGVVSMLTLLGNEAALAKK</sequence>
<dbReference type="InterPro" id="IPR017439">
    <property type="entry name" value="Amidohydrolase"/>
</dbReference>
<dbReference type="SUPFAM" id="SSF53187">
    <property type="entry name" value="Zn-dependent exopeptidases"/>
    <property type="match status" value="1"/>
</dbReference>